<proteinExistence type="predicted"/>
<feature type="region of interest" description="Disordered" evidence="1">
    <location>
        <begin position="1"/>
        <end position="64"/>
    </location>
</feature>
<feature type="compositionally biased region" description="Basic and acidic residues" evidence="1">
    <location>
        <begin position="253"/>
        <end position="268"/>
    </location>
</feature>
<organism evidence="2 3">
    <name type="scientific">Porphyra umbilicalis</name>
    <name type="common">Purple laver</name>
    <name type="synonym">Red alga</name>
    <dbReference type="NCBI Taxonomy" id="2786"/>
    <lineage>
        <taxon>Eukaryota</taxon>
        <taxon>Rhodophyta</taxon>
        <taxon>Bangiophyceae</taxon>
        <taxon>Bangiales</taxon>
        <taxon>Bangiaceae</taxon>
        <taxon>Porphyra</taxon>
    </lineage>
</organism>
<sequence length="268" mass="28452">MHEKQTRVPAAFGTTKMYTHEVPTTPHPTTNLGAPRSARRQNHPALIPPHLSLSAPHAPPPPPPSKFADPVRVVHPHPRHAFVVVHLQLPQQGRTAPRQHPQRLLCNPAAALQPLLDADRVLGAVGHVVYDRGDFQLGYQLEELIRRRRQGGGGRLRAEGRHGARGGVRGRRQRRLPQRVGKRVGDGRDEGVEAAVVGCADVGRGVGQRGGGGAGARRRAGRGDAGAEGGAAPGRHCGGGGRTEGGERAGGAGKKEGNEKEWAGGRFR</sequence>
<accession>A0A1X6PJF8</accession>
<reference evidence="2 3" key="1">
    <citation type="submission" date="2017-03" db="EMBL/GenBank/DDBJ databases">
        <title>WGS assembly of Porphyra umbilicalis.</title>
        <authorList>
            <person name="Brawley S.H."/>
            <person name="Blouin N.A."/>
            <person name="Ficko-Blean E."/>
            <person name="Wheeler G.L."/>
            <person name="Lohr M."/>
            <person name="Goodson H.V."/>
            <person name="Jenkins J.W."/>
            <person name="Blaby-Haas C.E."/>
            <person name="Helliwell K.E."/>
            <person name="Chan C."/>
            <person name="Marriage T."/>
            <person name="Bhattacharya D."/>
            <person name="Klein A.S."/>
            <person name="Badis Y."/>
            <person name="Brodie J."/>
            <person name="Cao Y."/>
            <person name="Collen J."/>
            <person name="Dittami S.M."/>
            <person name="Gachon C.M."/>
            <person name="Green B.R."/>
            <person name="Karpowicz S."/>
            <person name="Kim J.W."/>
            <person name="Kudahl U."/>
            <person name="Lin S."/>
            <person name="Michel G."/>
            <person name="Mittag M."/>
            <person name="Olson B.J."/>
            <person name="Pangilinan J."/>
            <person name="Peng Y."/>
            <person name="Qiu H."/>
            <person name="Shu S."/>
            <person name="Singer J.T."/>
            <person name="Smith A.G."/>
            <person name="Sprecher B.N."/>
            <person name="Wagner V."/>
            <person name="Wang W."/>
            <person name="Wang Z.-Y."/>
            <person name="Yan J."/>
            <person name="Yarish C."/>
            <person name="Zoeuner-Riek S."/>
            <person name="Zhuang Y."/>
            <person name="Zou Y."/>
            <person name="Lindquist E.A."/>
            <person name="Grimwood J."/>
            <person name="Barry K."/>
            <person name="Rokhsar D.S."/>
            <person name="Schmutz J."/>
            <person name="Stiller J.W."/>
            <person name="Grossman A.R."/>
            <person name="Prochnik S.E."/>
        </authorList>
    </citation>
    <scope>NUCLEOTIDE SEQUENCE [LARGE SCALE GENOMIC DNA]</scope>
    <source>
        <strain evidence="2">4086291</strain>
    </source>
</reference>
<keyword evidence="3" id="KW-1185">Reference proteome</keyword>
<feature type="region of interest" description="Disordered" evidence="1">
    <location>
        <begin position="150"/>
        <end position="187"/>
    </location>
</feature>
<evidence type="ECO:0000256" key="1">
    <source>
        <dbReference type="SAM" id="MobiDB-lite"/>
    </source>
</evidence>
<feature type="compositionally biased region" description="Basic residues" evidence="1">
    <location>
        <begin position="168"/>
        <end position="182"/>
    </location>
</feature>
<dbReference type="EMBL" id="KV918766">
    <property type="protein sequence ID" value="OSX81034.1"/>
    <property type="molecule type" value="Genomic_DNA"/>
</dbReference>
<evidence type="ECO:0000313" key="3">
    <source>
        <dbReference type="Proteomes" id="UP000218209"/>
    </source>
</evidence>
<gene>
    <name evidence="2" type="ORF">BU14_0027s0060</name>
</gene>
<dbReference type="AlphaFoldDB" id="A0A1X6PJF8"/>
<evidence type="ECO:0000313" key="2">
    <source>
        <dbReference type="EMBL" id="OSX81034.1"/>
    </source>
</evidence>
<name>A0A1X6PJF8_PORUM</name>
<dbReference type="Proteomes" id="UP000218209">
    <property type="component" value="Unassembled WGS sequence"/>
</dbReference>
<protein>
    <submittedName>
        <fullName evidence="2">Uncharacterized protein</fullName>
    </submittedName>
</protein>
<feature type="compositionally biased region" description="Gly residues" evidence="1">
    <location>
        <begin position="223"/>
        <end position="252"/>
    </location>
</feature>
<feature type="region of interest" description="Disordered" evidence="1">
    <location>
        <begin position="207"/>
        <end position="268"/>
    </location>
</feature>